<gene>
    <name evidence="1" type="ORF">RKE40_09625</name>
</gene>
<organism evidence="1 2">
    <name type="scientific">Bosea rubneri</name>
    <dbReference type="NCBI Taxonomy" id="3075434"/>
    <lineage>
        <taxon>Bacteria</taxon>
        <taxon>Pseudomonadati</taxon>
        <taxon>Pseudomonadota</taxon>
        <taxon>Alphaproteobacteria</taxon>
        <taxon>Hyphomicrobiales</taxon>
        <taxon>Boseaceae</taxon>
        <taxon>Bosea</taxon>
    </lineage>
</organism>
<proteinExistence type="predicted"/>
<dbReference type="Proteomes" id="UP001254257">
    <property type="component" value="Unassembled WGS sequence"/>
</dbReference>
<dbReference type="SUPFAM" id="SSF81901">
    <property type="entry name" value="HCP-like"/>
    <property type="match status" value="1"/>
</dbReference>
<dbReference type="RefSeq" id="WP_316018013.1">
    <property type="nucleotide sequence ID" value="NZ_JAWDID010000011.1"/>
</dbReference>
<evidence type="ECO:0000313" key="1">
    <source>
        <dbReference type="EMBL" id="MDU0340140.1"/>
    </source>
</evidence>
<reference evidence="1 2" key="1">
    <citation type="submission" date="2023-09" db="EMBL/GenBank/DDBJ databases">
        <title>Whole genome shotgun sequencing (WGS) of Bosea sp. ZW T0_25, isolated from stored onions (Allium cepa).</title>
        <authorList>
            <person name="Stoll D.A."/>
            <person name="Huch M."/>
        </authorList>
    </citation>
    <scope>NUCLEOTIDE SEQUENCE [LARGE SCALE GENOMIC DNA]</scope>
    <source>
        <strain evidence="1 2">ZW T0_25</strain>
    </source>
</reference>
<evidence type="ECO:0000313" key="2">
    <source>
        <dbReference type="Proteomes" id="UP001254257"/>
    </source>
</evidence>
<keyword evidence="2" id="KW-1185">Reference proteome</keyword>
<dbReference type="Gene3D" id="1.25.40.10">
    <property type="entry name" value="Tetratricopeptide repeat domain"/>
    <property type="match status" value="1"/>
</dbReference>
<comment type="caution">
    <text evidence="1">The sequence shown here is derived from an EMBL/GenBank/DDBJ whole genome shotgun (WGS) entry which is preliminary data.</text>
</comment>
<dbReference type="EMBL" id="JAWDID010000011">
    <property type="protein sequence ID" value="MDU0340140.1"/>
    <property type="molecule type" value="Genomic_DNA"/>
</dbReference>
<protein>
    <submittedName>
        <fullName evidence="1">SEL1-like repeat protein</fullName>
    </submittedName>
</protein>
<name>A0ABU3S729_9HYPH</name>
<dbReference type="InterPro" id="IPR011990">
    <property type="entry name" value="TPR-like_helical_dom_sf"/>
</dbReference>
<accession>A0ABU3S729</accession>
<sequence length="128" mass="14143">MSFDSSRILAESFTAGLEPPPHEARPRKGRATMKTGWFVMARMEMNAIPASLAIPMEASAEAYYELGLMHAAGRTAPVDLVAAQKWFNVALAKGCSRAAAHRAELAQEMSREEIAEALREARRFLTRH</sequence>